<evidence type="ECO:0000313" key="3">
    <source>
        <dbReference type="Proteomes" id="UP000596661"/>
    </source>
</evidence>
<dbReference type="EMBL" id="UZAU01000295">
    <property type="status" value="NOT_ANNOTATED_CDS"/>
    <property type="molecule type" value="Genomic_DNA"/>
</dbReference>
<sequence length="155" mass="16356">MVNTRRTPVTSSASSGLPQDPEIADLGTQVPVTTGLPMNTADMVNPVTITGTINLDTTVGKTDLSTLVDPSGTLVPPGLDPPLAPPTEGRTQRRQPFRITTRFELQFYDGGAGPGVGEPHLDLGEDLQVARLREVVGRPGLTKELGIPDCNSFAL</sequence>
<dbReference type="AlphaFoldDB" id="A0A803P4W0"/>
<feature type="compositionally biased region" description="Polar residues" evidence="1">
    <location>
        <begin position="1"/>
        <end position="17"/>
    </location>
</feature>
<feature type="region of interest" description="Disordered" evidence="1">
    <location>
        <begin position="1"/>
        <end position="24"/>
    </location>
</feature>
<dbReference type="EnsemblPlants" id="evm.model.03.1334">
    <property type="protein sequence ID" value="cds.evm.model.03.1334"/>
    <property type="gene ID" value="evm.TU.03.1334"/>
</dbReference>
<protein>
    <submittedName>
        <fullName evidence="2">Uncharacterized protein</fullName>
    </submittedName>
</protein>
<keyword evidence="3" id="KW-1185">Reference proteome</keyword>
<dbReference type="Gramene" id="evm.model.03.1334">
    <property type="protein sequence ID" value="cds.evm.model.03.1334"/>
    <property type="gene ID" value="evm.TU.03.1334"/>
</dbReference>
<reference evidence="2" key="2">
    <citation type="submission" date="2021-03" db="UniProtKB">
        <authorList>
            <consortium name="EnsemblPlants"/>
        </authorList>
    </citation>
    <scope>IDENTIFICATION</scope>
</reference>
<organism evidence="2 3">
    <name type="scientific">Cannabis sativa</name>
    <name type="common">Hemp</name>
    <name type="synonym">Marijuana</name>
    <dbReference type="NCBI Taxonomy" id="3483"/>
    <lineage>
        <taxon>Eukaryota</taxon>
        <taxon>Viridiplantae</taxon>
        <taxon>Streptophyta</taxon>
        <taxon>Embryophyta</taxon>
        <taxon>Tracheophyta</taxon>
        <taxon>Spermatophyta</taxon>
        <taxon>Magnoliopsida</taxon>
        <taxon>eudicotyledons</taxon>
        <taxon>Gunneridae</taxon>
        <taxon>Pentapetalae</taxon>
        <taxon>rosids</taxon>
        <taxon>fabids</taxon>
        <taxon>Rosales</taxon>
        <taxon>Cannabaceae</taxon>
        <taxon>Cannabis</taxon>
    </lineage>
</organism>
<name>A0A803P4W0_CANSA</name>
<proteinExistence type="predicted"/>
<feature type="region of interest" description="Disordered" evidence="1">
    <location>
        <begin position="71"/>
        <end position="92"/>
    </location>
</feature>
<dbReference type="Proteomes" id="UP000596661">
    <property type="component" value="Chromosome 3"/>
</dbReference>
<reference evidence="2" key="1">
    <citation type="submission" date="2018-11" db="EMBL/GenBank/DDBJ databases">
        <authorList>
            <person name="Grassa J C."/>
        </authorList>
    </citation>
    <scope>NUCLEOTIDE SEQUENCE [LARGE SCALE GENOMIC DNA]</scope>
</reference>
<accession>A0A803P4W0</accession>
<evidence type="ECO:0000256" key="1">
    <source>
        <dbReference type="SAM" id="MobiDB-lite"/>
    </source>
</evidence>
<evidence type="ECO:0000313" key="2">
    <source>
        <dbReference type="EnsemblPlants" id="cds.evm.model.03.1334"/>
    </source>
</evidence>